<keyword evidence="16 21" id="KW-0472">Membrane</keyword>
<evidence type="ECO:0000313" key="24">
    <source>
        <dbReference type="Proteomes" id="UP001183202"/>
    </source>
</evidence>
<evidence type="ECO:0000256" key="18">
    <source>
        <dbReference type="ARBA" id="ARBA00029586"/>
    </source>
</evidence>
<reference evidence="24" key="1">
    <citation type="submission" date="2023-07" db="EMBL/GenBank/DDBJ databases">
        <title>30 novel species of actinomycetes from the DSMZ collection.</title>
        <authorList>
            <person name="Nouioui I."/>
        </authorList>
    </citation>
    <scope>NUCLEOTIDE SEQUENCE [LARGE SCALE GENOMIC DNA]</scope>
    <source>
        <strain evidence="24">DSM 45834</strain>
    </source>
</reference>
<protein>
    <recommendedName>
        <fullName evidence="4">Cytochrome bc1 complex Rieske iron-sulfur subunit</fullName>
    </recommendedName>
    <alternativeName>
        <fullName evidence="18">Cytochrome bc1 reductase complex subunit QcrA</fullName>
    </alternativeName>
    <alternativeName>
        <fullName evidence="19">Rieske iron-sulfur protein</fullName>
    </alternativeName>
</protein>
<dbReference type="InterPro" id="IPR045603">
    <property type="entry name" value="QcrA_N"/>
</dbReference>
<dbReference type="RefSeq" id="WP_311556662.1">
    <property type="nucleotide sequence ID" value="NZ_JAVREJ010000008.1"/>
</dbReference>
<dbReference type="Proteomes" id="UP001183202">
    <property type="component" value="Unassembled WGS sequence"/>
</dbReference>
<keyword evidence="10" id="KW-0479">Metal-binding</keyword>
<dbReference type="Pfam" id="PF00355">
    <property type="entry name" value="Rieske"/>
    <property type="match status" value="1"/>
</dbReference>
<evidence type="ECO:0000256" key="11">
    <source>
        <dbReference type="ARBA" id="ARBA00022982"/>
    </source>
</evidence>
<keyword evidence="17" id="KW-1015">Disulfide bond</keyword>
<keyword evidence="12 21" id="KW-1133">Transmembrane helix</keyword>
<keyword evidence="5" id="KW-0813">Transport</keyword>
<keyword evidence="8 21" id="KW-0812">Transmembrane</keyword>
<evidence type="ECO:0000256" key="9">
    <source>
        <dbReference type="ARBA" id="ARBA00022714"/>
    </source>
</evidence>
<feature type="domain" description="Rieske" evidence="22">
    <location>
        <begin position="316"/>
        <end position="382"/>
    </location>
</feature>
<sequence length="401" mass="43395">MSTTRSDGTHGSGNRGSARGDAAEPPHPTETPHPPQVSDADLESMSQEQLARLAANLDDVEVVHNANPWPIPGTRAEKRAERAVTLWFLISAICGVAFIAAFLFWPHEYHAPGDPGYGVYALYTPLVGGLLGLAVLTLGVAVIQYVKKFFPDEVSIQQRHDGPSDEVARRTVVAQVVQAGDDTGFARRKMILGSAGLATGVFGLGLGIAAVAPLVRNPWKGGSDAVLWHTGWRAENGETVYLRYDTGDPEEIVLVRPEDQEPGSMMTVFPFRNSERGNEHALLEGVRRADNSAMLIRVRPGTPFSPLPGQENFTYGDYVCYSKVCTHLGCPASLYESQTNRILCPCHQSQFIATEHARPVFGPAARPLPQLPITVNEEGYLVATGDFAGPVGPAFWEMGKI</sequence>
<feature type="transmembrane region" description="Helical" evidence="21">
    <location>
        <begin position="195"/>
        <end position="215"/>
    </location>
</feature>
<evidence type="ECO:0000256" key="14">
    <source>
        <dbReference type="ARBA" id="ARBA00023004"/>
    </source>
</evidence>
<keyword evidence="11" id="KW-0249">Electron transport</keyword>
<evidence type="ECO:0000259" key="22">
    <source>
        <dbReference type="PROSITE" id="PS51296"/>
    </source>
</evidence>
<evidence type="ECO:0000256" key="12">
    <source>
        <dbReference type="ARBA" id="ARBA00022989"/>
    </source>
</evidence>
<evidence type="ECO:0000256" key="20">
    <source>
        <dbReference type="SAM" id="MobiDB-lite"/>
    </source>
</evidence>
<dbReference type="CDD" id="cd03467">
    <property type="entry name" value="Rieske"/>
    <property type="match status" value="1"/>
</dbReference>
<evidence type="ECO:0000313" key="23">
    <source>
        <dbReference type="EMBL" id="MDT0350637.1"/>
    </source>
</evidence>
<feature type="region of interest" description="Disordered" evidence="20">
    <location>
        <begin position="1"/>
        <end position="45"/>
    </location>
</feature>
<evidence type="ECO:0000256" key="6">
    <source>
        <dbReference type="ARBA" id="ARBA00022475"/>
    </source>
</evidence>
<dbReference type="InterPro" id="IPR014349">
    <property type="entry name" value="Rieske_Fe-S_prot"/>
</dbReference>
<feature type="transmembrane region" description="Helical" evidence="21">
    <location>
        <begin position="84"/>
        <end position="105"/>
    </location>
</feature>
<evidence type="ECO:0000256" key="15">
    <source>
        <dbReference type="ARBA" id="ARBA00023014"/>
    </source>
</evidence>
<feature type="compositionally biased region" description="Pro residues" evidence="20">
    <location>
        <begin position="25"/>
        <end position="35"/>
    </location>
</feature>
<evidence type="ECO:0000256" key="5">
    <source>
        <dbReference type="ARBA" id="ARBA00022448"/>
    </source>
</evidence>
<dbReference type="InterPro" id="IPR036922">
    <property type="entry name" value="Rieske_2Fe-2S_sf"/>
</dbReference>
<feature type="transmembrane region" description="Helical" evidence="21">
    <location>
        <begin position="117"/>
        <end position="143"/>
    </location>
</feature>
<keyword evidence="14" id="KW-0408">Iron</keyword>
<keyword evidence="13" id="KW-0560">Oxidoreductase</keyword>
<dbReference type="Pfam" id="PF19297">
    <property type="entry name" value="QcrA_N"/>
    <property type="match status" value="1"/>
</dbReference>
<evidence type="ECO:0000256" key="10">
    <source>
        <dbReference type="ARBA" id="ARBA00022723"/>
    </source>
</evidence>
<proteinExistence type="inferred from homology"/>
<comment type="similarity">
    <text evidence="3">Belongs to the Rieske iron-sulfur protein family.</text>
</comment>
<name>A0ABU2NAP9_9PSEU</name>
<evidence type="ECO:0000256" key="4">
    <source>
        <dbReference type="ARBA" id="ARBA00015816"/>
    </source>
</evidence>
<keyword evidence="6" id="KW-1003">Cell membrane</keyword>
<evidence type="ECO:0000256" key="13">
    <source>
        <dbReference type="ARBA" id="ARBA00023002"/>
    </source>
</evidence>
<organism evidence="23 24">
    <name type="scientific">Pseudonocardia charpentierae</name>
    <dbReference type="NCBI Taxonomy" id="3075545"/>
    <lineage>
        <taxon>Bacteria</taxon>
        <taxon>Bacillati</taxon>
        <taxon>Actinomycetota</taxon>
        <taxon>Actinomycetes</taxon>
        <taxon>Pseudonocardiales</taxon>
        <taxon>Pseudonocardiaceae</taxon>
        <taxon>Pseudonocardia</taxon>
    </lineage>
</organism>
<dbReference type="SUPFAM" id="SSF50022">
    <property type="entry name" value="ISP domain"/>
    <property type="match status" value="1"/>
</dbReference>
<keyword evidence="24" id="KW-1185">Reference proteome</keyword>
<evidence type="ECO:0000256" key="1">
    <source>
        <dbReference type="ARBA" id="ARBA00002494"/>
    </source>
</evidence>
<dbReference type="PROSITE" id="PS51296">
    <property type="entry name" value="RIESKE"/>
    <property type="match status" value="1"/>
</dbReference>
<keyword evidence="15" id="KW-0411">Iron-sulfur</keyword>
<dbReference type="PANTHER" id="PTHR10134">
    <property type="entry name" value="CYTOCHROME B-C1 COMPLEX SUBUNIT RIESKE, MITOCHONDRIAL"/>
    <property type="match status" value="1"/>
</dbReference>
<comment type="function">
    <text evidence="1">Iron-sulfur subunit of the cytochrome bc1 complex, an essential component of the respiratory electron transport chain required for ATP synthesis. The bc1 complex catalyzes the oxidation of menaquinol and the reduction of cytochrome c in the respiratory chain. The bc1 complex operates through a Q-cycle mechanism that couples electron transfer to generation of the proton gradient that drives ATP synthesis.</text>
</comment>
<evidence type="ECO:0000256" key="8">
    <source>
        <dbReference type="ARBA" id="ARBA00022692"/>
    </source>
</evidence>
<keyword evidence="7" id="KW-0679">Respiratory chain</keyword>
<accession>A0ABU2NAP9</accession>
<evidence type="ECO:0000256" key="2">
    <source>
        <dbReference type="ARBA" id="ARBA00004651"/>
    </source>
</evidence>
<evidence type="ECO:0000256" key="7">
    <source>
        <dbReference type="ARBA" id="ARBA00022660"/>
    </source>
</evidence>
<comment type="subcellular location">
    <subcellularLocation>
        <location evidence="2">Cell membrane</location>
        <topology evidence="2">Multi-pass membrane protein</topology>
    </subcellularLocation>
</comment>
<evidence type="ECO:0000256" key="3">
    <source>
        <dbReference type="ARBA" id="ARBA00010651"/>
    </source>
</evidence>
<evidence type="ECO:0000256" key="21">
    <source>
        <dbReference type="SAM" id="Phobius"/>
    </source>
</evidence>
<evidence type="ECO:0000256" key="16">
    <source>
        <dbReference type="ARBA" id="ARBA00023136"/>
    </source>
</evidence>
<dbReference type="Gene3D" id="2.102.10.10">
    <property type="entry name" value="Rieske [2Fe-2S] iron-sulphur domain"/>
    <property type="match status" value="1"/>
</dbReference>
<comment type="caution">
    <text evidence="23">The sequence shown here is derived from an EMBL/GenBank/DDBJ whole genome shotgun (WGS) entry which is preliminary data.</text>
</comment>
<dbReference type="InterPro" id="IPR017941">
    <property type="entry name" value="Rieske_2Fe-2S"/>
</dbReference>
<gene>
    <name evidence="23" type="ORF">RM445_13980</name>
</gene>
<evidence type="ECO:0000256" key="17">
    <source>
        <dbReference type="ARBA" id="ARBA00023157"/>
    </source>
</evidence>
<keyword evidence="9" id="KW-0001">2Fe-2S</keyword>
<evidence type="ECO:0000256" key="19">
    <source>
        <dbReference type="ARBA" id="ARBA00032409"/>
    </source>
</evidence>
<dbReference type="EMBL" id="JAVREJ010000008">
    <property type="protein sequence ID" value="MDT0350637.1"/>
    <property type="molecule type" value="Genomic_DNA"/>
</dbReference>